<evidence type="ECO:0000313" key="2">
    <source>
        <dbReference type="Proteomes" id="UP000031518"/>
    </source>
</evidence>
<name>A0A0B6X181_9BACT</name>
<organism evidence="1 2">
    <name type="scientific">Pyrinomonas methylaliphatogenes</name>
    <dbReference type="NCBI Taxonomy" id="454194"/>
    <lineage>
        <taxon>Bacteria</taxon>
        <taxon>Pseudomonadati</taxon>
        <taxon>Acidobacteriota</taxon>
        <taxon>Blastocatellia</taxon>
        <taxon>Blastocatellales</taxon>
        <taxon>Pyrinomonadaceae</taxon>
        <taxon>Pyrinomonas</taxon>
    </lineage>
</organism>
<proteinExistence type="predicted"/>
<dbReference type="AlphaFoldDB" id="A0A0B6X181"/>
<protein>
    <submittedName>
        <fullName evidence="1">Uncharacterized protein</fullName>
    </submittedName>
</protein>
<keyword evidence="2" id="KW-1185">Reference proteome</keyword>
<gene>
    <name evidence="1" type="ORF">PYK22_02786</name>
</gene>
<dbReference type="EMBL" id="CBXV010000008">
    <property type="protein sequence ID" value="CDM66752.1"/>
    <property type="molecule type" value="Genomic_DNA"/>
</dbReference>
<dbReference type="Proteomes" id="UP000031518">
    <property type="component" value="Unassembled WGS sequence"/>
</dbReference>
<sequence>MIDFARSLKRASSPDEMTQVELVNLIQHGGTDDWRWLYGKIRQSSEWRARVRRALRQVDPVFVGSRRLWETLLEEYNDQDGCDLRVSKWWLEDEPSGI</sequence>
<evidence type="ECO:0000313" key="1">
    <source>
        <dbReference type="EMBL" id="CDM66752.1"/>
    </source>
</evidence>
<accession>A0A0B6X181</accession>
<dbReference type="RefSeq" id="WP_157770894.1">
    <property type="nucleotide sequence ID" value="NZ_CBXV010000008.1"/>
</dbReference>
<reference evidence="1 2" key="2">
    <citation type="submission" date="2015-01" db="EMBL/GenBank/DDBJ databases">
        <title>Complete genome sequence of Pyrinomonas methylaliphatogenes type strain K22T.</title>
        <authorList>
            <person name="Lee K.C.Y."/>
            <person name="Power J.F."/>
            <person name="Dunfield P.F."/>
            <person name="Morgan X.C."/>
            <person name="Huttenhower C."/>
            <person name="Stott M.B."/>
        </authorList>
    </citation>
    <scope>NUCLEOTIDE SEQUENCE [LARGE SCALE GENOMIC DNA]</scope>
    <source>
        <strain evidence="1 2">K22</strain>
    </source>
</reference>
<reference evidence="1 2" key="1">
    <citation type="submission" date="2013-12" db="EMBL/GenBank/DDBJ databases">
        <authorList>
            <person name="Stott M."/>
        </authorList>
    </citation>
    <scope>NUCLEOTIDE SEQUENCE [LARGE SCALE GENOMIC DNA]</scope>
    <source>
        <strain evidence="1 2">K22</strain>
    </source>
</reference>